<dbReference type="CDD" id="cd01167">
    <property type="entry name" value="bac_FRK"/>
    <property type="match status" value="1"/>
</dbReference>
<keyword evidence="3" id="KW-0547">Nucleotide-binding</keyword>
<dbReference type="PANTHER" id="PTHR43085">
    <property type="entry name" value="HEXOKINASE FAMILY MEMBER"/>
    <property type="match status" value="1"/>
</dbReference>
<keyword evidence="5" id="KW-0067">ATP-binding</keyword>
<dbReference type="GO" id="GO:0005524">
    <property type="term" value="F:ATP binding"/>
    <property type="evidence" value="ECO:0007669"/>
    <property type="project" value="UniProtKB-KW"/>
</dbReference>
<gene>
    <name evidence="7" type="ORF">HF999_01725</name>
</gene>
<keyword evidence="8" id="KW-1185">Reference proteome</keyword>
<name>A0A846WVF1_9ACTN</name>
<protein>
    <submittedName>
        <fullName evidence="7">Carbohydrate kinase</fullName>
    </submittedName>
</protein>
<dbReference type="PANTHER" id="PTHR43085:SF1">
    <property type="entry name" value="PSEUDOURIDINE KINASE-RELATED"/>
    <property type="match status" value="1"/>
</dbReference>
<dbReference type="GO" id="GO:0016301">
    <property type="term" value="F:kinase activity"/>
    <property type="evidence" value="ECO:0007669"/>
    <property type="project" value="UniProtKB-KW"/>
</dbReference>
<reference evidence="7 8" key="1">
    <citation type="submission" date="2020-04" db="EMBL/GenBank/DDBJ databases">
        <title>MicrobeNet Type strains.</title>
        <authorList>
            <person name="Nicholson A.C."/>
        </authorList>
    </citation>
    <scope>NUCLEOTIDE SEQUENCE [LARGE SCALE GENOMIC DNA]</scope>
    <source>
        <strain evidence="7 8">DSM 44113</strain>
    </source>
</reference>
<evidence type="ECO:0000256" key="1">
    <source>
        <dbReference type="ARBA" id="ARBA00010688"/>
    </source>
</evidence>
<evidence type="ECO:0000259" key="6">
    <source>
        <dbReference type="Pfam" id="PF00294"/>
    </source>
</evidence>
<evidence type="ECO:0000313" key="7">
    <source>
        <dbReference type="EMBL" id="NKY17097.1"/>
    </source>
</evidence>
<dbReference type="Pfam" id="PF00294">
    <property type="entry name" value="PfkB"/>
    <property type="match status" value="1"/>
</dbReference>
<sequence length="325" mass="34491">MTDRTLCLGEALIDVVLRDGAGSGPDSTAAATEHVGGSLFNVACGLASLGDPTSILSWWGRDVRGHRIAETAARAGVDVVAGSDSAANTPLAYAHLDAEGRATYEFDLTWDVGPVGDDLERYGHLHTGSFAATLAPGADRVHEVVSRIHDHATVSYDPNIRPALMSTPTEVLPRVTEMIAMSDVVKASDEDIAWLHPDEPVEDVMRRWIAAGPAMVVVTRGPWGAYALLAGNRDMLHVDQLTVEVGDTVGAGDSFMAGLVSGLLDAGYLGSRYAARRLRAAQWSDVQPALHRAVISSALTVSRAGAYAPSMDEVEAVRARDRSLR</sequence>
<dbReference type="EMBL" id="JAAXOQ010000002">
    <property type="protein sequence ID" value="NKY17097.1"/>
    <property type="molecule type" value="Genomic_DNA"/>
</dbReference>
<organism evidence="7 8">
    <name type="scientific">Tsukamurella spumae</name>
    <dbReference type="NCBI Taxonomy" id="44753"/>
    <lineage>
        <taxon>Bacteria</taxon>
        <taxon>Bacillati</taxon>
        <taxon>Actinomycetota</taxon>
        <taxon>Actinomycetes</taxon>
        <taxon>Mycobacteriales</taxon>
        <taxon>Tsukamurellaceae</taxon>
        <taxon>Tsukamurella</taxon>
    </lineage>
</organism>
<proteinExistence type="inferred from homology"/>
<dbReference type="InterPro" id="IPR002173">
    <property type="entry name" value="Carboh/pur_kinase_PfkB_CS"/>
</dbReference>
<comment type="caution">
    <text evidence="7">The sequence shown here is derived from an EMBL/GenBank/DDBJ whole genome shotgun (WGS) entry which is preliminary data.</text>
</comment>
<evidence type="ECO:0000256" key="3">
    <source>
        <dbReference type="ARBA" id="ARBA00022741"/>
    </source>
</evidence>
<comment type="similarity">
    <text evidence="1">Belongs to the carbohydrate kinase PfkB family.</text>
</comment>
<dbReference type="RefSeq" id="WP_168544219.1">
    <property type="nucleotide sequence ID" value="NZ_BAAAKS010000025.1"/>
</dbReference>
<evidence type="ECO:0000256" key="4">
    <source>
        <dbReference type="ARBA" id="ARBA00022777"/>
    </source>
</evidence>
<feature type="domain" description="Carbohydrate kinase PfkB" evidence="6">
    <location>
        <begin position="6"/>
        <end position="309"/>
    </location>
</feature>
<keyword evidence="4 7" id="KW-0418">Kinase</keyword>
<evidence type="ECO:0000256" key="5">
    <source>
        <dbReference type="ARBA" id="ARBA00022840"/>
    </source>
</evidence>
<dbReference type="Gene3D" id="3.40.1190.20">
    <property type="match status" value="1"/>
</dbReference>
<dbReference type="PROSITE" id="PS00584">
    <property type="entry name" value="PFKB_KINASES_2"/>
    <property type="match status" value="1"/>
</dbReference>
<accession>A0A846WVF1</accession>
<dbReference type="AlphaFoldDB" id="A0A846WVF1"/>
<evidence type="ECO:0000256" key="2">
    <source>
        <dbReference type="ARBA" id="ARBA00022679"/>
    </source>
</evidence>
<dbReference type="InterPro" id="IPR011611">
    <property type="entry name" value="PfkB_dom"/>
</dbReference>
<keyword evidence="2" id="KW-0808">Transferase</keyword>
<evidence type="ECO:0000313" key="8">
    <source>
        <dbReference type="Proteomes" id="UP000582646"/>
    </source>
</evidence>
<dbReference type="SUPFAM" id="SSF53613">
    <property type="entry name" value="Ribokinase-like"/>
    <property type="match status" value="1"/>
</dbReference>
<dbReference type="Proteomes" id="UP000582646">
    <property type="component" value="Unassembled WGS sequence"/>
</dbReference>
<dbReference type="InterPro" id="IPR029056">
    <property type="entry name" value="Ribokinase-like"/>
</dbReference>
<dbReference type="InterPro" id="IPR050306">
    <property type="entry name" value="PfkB_Carbo_kinase"/>
</dbReference>